<evidence type="ECO:0000256" key="1">
    <source>
        <dbReference type="ARBA" id="ARBA00004430"/>
    </source>
</evidence>
<name>A0A699YNM1_HAELA</name>
<protein>
    <submittedName>
        <fullName evidence="2">Uncharacterized protein</fullName>
    </submittedName>
</protein>
<organism evidence="2 3">
    <name type="scientific">Haematococcus lacustris</name>
    <name type="common">Green alga</name>
    <name type="synonym">Haematococcus pluvialis</name>
    <dbReference type="NCBI Taxonomy" id="44745"/>
    <lineage>
        <taxon>Eukaryota</taxon>
        <taxon>Viridiplantae</taxon>
        <taxon>Chlorophyta</taxon>
        <taxon>core chlorophytes</taxon>
        <taxon>Chlorophyceae</taxon>
        <taxon>CS clade</taxon>
        <taxon>Chlamydomonadales</taxon>
        <taxon>Haematococcaceae</taxon>
        <taxon>Haematococcus</taxon>
    </lineage>
</organism>
<comment type="caution">
    <text evidence="2">The sequence shown here is derived from an EMBL/GenBank/DDBJ whole genome shotgun (WGS) entry which is preliminary data.</text>
</comment>
<comment type="subcellular location">
    <subcellularLocation>
        <location evidence="1">Cytoplasm</location>
        <location evidence="1">Cytoskeleton</location>
        <location evidence="1">Cilium axoneme</location>
    </subcellularLocation>
</comment>
<reference evidence="2 3" key="1">
    <citation type="submission" date="2020-02" db="EMBL/GenBank/DDBJ databases">
        <title>Draft genome sequence of Haematococcus lacustris strain NIES-144.</title>
        <authorList>
            <person name="Morimoto D."/>
            <person name="Nakagawa S."/>
            <person name="Yoshida T."/>
            <person name="Sawayama S."/>
        </authorList>
    </citation>
    <scope>NUCLEOTIDE SEQUENCE [LARGE SCALE GENOMIC DNA]</scope>
    <source>
        <strain evidence="2 3">NIES-144</strain>
    </source>
</reference>
<dbReference type="AlphaFoldDB" id="A0A699YNM1"/>
<dbReference type="Gene3D" id="3.80.10.10">
    <property type="entry name" value="Ribonuclease Inhibitor"/>
    <property type="match status" value="1"/>
</dbReference>
<proteinExistence type="predicted"/>
<accession>A0A699YNM1</accession>
<keyword evidence="3" id="KW-1185">Reference proteome</keyword>
<dbReference type="EMBL" id="BLLF01000165">
    <property type="protein sequence ID" value="GFH08506.1"/>
    <property type="molecule type" value="Genomic_DNA"/>
</dbReference>
<dbReference type="SUPFAM" id="SSF52047">
    <property type="entry name" value="RNI-like"/>
    <property type="match status" value="1"/>
</dbReference>
<dbReference type="Proteomes" id="UP000485058">
    <property type="component" value="Unassembled WGS sequence"/>
</dbReference>
<dbReference type="GO" id="GO:0005930">
    <property type="term" value="C:axoneme"/>
    <property type="evidence" value="ECO:0007669"/>
    <property type="project" value="UniProtKB-SubCell"/>
</dbReference>
<dbReference type="InterPro" id="IPR032675">
    <property type="entry name" value="LRR_dom_sf"/>
</dbReference>
<evidence type="ECO:0000313" key="3">
    <source>
        <dbReference type="Proteomes" id="UP000485058"/>
    </source>
</evidence>
<evidence type="ECO:0000313" key="2">
    <source>
        <dbReference type="EMBL" id="GFH08506.1"/>
    </source>
</evidence>
<gene>
    <name evidence="2" type="ORF">HaLaN_03480</name>
</gene>
<sequence>MTPQPEQAALHLPSASAQALALLHLSASRLRHLQLLAPNLDSCLWLLGQSGGQAAGQYQQGDQLWPLTALGQQQGSGGGLRALDLSGCSALEDTALVGPLLALTELQVLDLSHTAVGDSLLQALSFRLRTEVWAAAQQQPLPPTALAWPRAGT</sequence>